<organism evidence="1 2">
    <name type="scientific">Zophobas morio</name>
    <dbReference type="NCBI Taxonomy" id="2755281"/>
    <lineage>
        <taxon>Eukaryota</taxon>
        <taxon>Metazoa</taxon>
        <taxon>Ecdysozoa</taxon>
        <taxon>Arthropoda</taxon>
        <taxon>Hexapoda</taxon>
        <taxon>Insecta</taxon>
        <taxon>Pterygota</taxon>
        <taxon>Neoptera</taxon>
        <taxon>Endopterygota</taxon>
        <taxon>Coleoptera</taxon>
        <taxon>Polyphaga</taxon>
        <taxon>Cucujiformia</taxon>
        <taxon>Tenebrionidae</taxon>
        <taxon>Zophobas</taxon>
    </lineage>
</organism>
<dbReference type="EMBL" id="JALNTZ010000005">
    <property type="protein sequence ID" value="KAJ3651988.1"/>
    <property type="molecule type" value="Genomic_DNA"/>
</dbReference>
<proteinExistence type="predicted"/>
<protein>
    <submittedName>
        <fullName evidence="1">Uncharacterized protein</fullName>
    </submittedName>
</protein>
<evidence type="ECO:0000313" key="1">
    <source>
        <dbReference type="EMBL" id="KAJ3651988.1"/>
    </source>
</evidence>
<keyword evidence="2" id="KW-1185">Reference proteome</keyword>
<comment type="caution">
    <text evidence="1">The sequence shown here is derived from an EMBL/GenBank/DDBJ whole genome shotgun (WGS) entry which is preliminary data.</text>
</comment>
<dbReference type="AlphaFoldDB" id="A0AA38I627"/>
<dbReference type="Proteomes" id="UP001168821">
    <property type="component" value="Unassembled WGS sequence"/>
</dbReference>
<sequence length="89" mass="9798">MSQLELGFGPTVSHLPEECILSLSTLHCAATVPTPSPANSSTKEISCWRRSDHSYGRRSNPDLRTCCLSMITNVENDEKFHLLGGYSTN</sequence>
<gene>
    <name evidence="1" type="ORF">Zmor_017990</name>
</gene>
<evidence type="ECO:0000313" key="2">
    <source>
        <dbReference type="Proteomes" id="UP001168821"/>
    </source>
</evidence>
<accession>A0AA38I627</accession>
<reference evidence="1" key="1">
    <citation type="journal article" date="2023" name="G3 (Bethesda)">
        <title>Whole genome assemblies of Zophobas morio and Tenebrio molitor.</title>
        <authorList>
            <person name="Kaur S."/>
            <person name="Stinson S.A."/>
            <person name="diCenzo G.C."/>
        </authorList>
    </citation>
    <scope>NUCLEOTIDE SEQUENCE</scope>
    <source>
        <strain evidence="1">QUZm001</strain>
    </source>
</reference>
<name>A0AA38I627_9CUCU</name>